<dbReference type="SUPFAM" id="SSF81324">
    <property type="entry name" value="Voltage-gated potassium channels"/>
    <property type="match status" value="1"/>
</dbReference>
<evidence type="ECO:0000313" key="4">
    <source>
        <dbReference type="Proteomes" id="UP001063350"/>
    </source>
</evidence>
<evidence type="ECO:0000259" key="2">
    <source>
        <dbReference type="Pfam" id="PF07885"/>
    </source>
</evidence>
<name>A0A915XHZ2_9BACT</name>
<dbReference type="Proteomes" id="UP001063350">
    <property type="component" value="Chromosome"/>
</dbReference>
<proteinExistence type="predicted"/>
<evidence type="ECO:0000256" key="1">
    <source>
        <dbReference type="SAM" id="Phobius"/>
    </source>
</evidence>
<reference evidence="3" key="1">
    <citation type="submission" date="2020-12" db="EMBL/GenBank/DDBJ databases">
        <title>Desulfobium dissulfuricans gen. nov., sp. nov., a novel mesophilic, sulfate-reducing bacterium isolated from a deep-sea hydrothermal vent.</title>
        <authorList>
            <person name="Hashimoto Y."/>
            <person name="Tame A."/>
            <person name="Sawayama S."/>
            <person name="Miyazaki J."/>
            <person name="Takai K."/>
            <person name="Nakagawa S."/>
        </authorList>
    </citation>
    <scope>NUCLEOTIDE SEQUENCE</scope>
    <source>
        <strain evidence="3">GF1</strain>
    </source>
</reference>
<dbReference type="AlphaFoldDB" id="A0A915XHZ2"/>
<feature type="domain" description="Potassium channel" evidence="2">
    <location>
        <begin position="2"/>
        <end position="37"/>
    </location>
</feature>
<dbReference type="Gene3D" id="1.10.287.70">
    <property type="match status" value="1"/>
</dbReference>
<keyword evidence="1" id="KW-0812">Transmembrane</keyword>
<keyword evidence="1" id="KW-0472">Membrane</keyword>
<gene>
    <name evidence="3" type="ORF">GF1_09810</name>
</gene>
<accession>A0A915XHZ2</accession>
<sequence length="77" mass="8027">MGYGDIAPATTLGQVLASIIMICGYGIIAVPTGIVSAEMVRSAGGPREERACTGCEARFHDPDAVHCKYCGEKLEAP</sequence>
<feature type="transmembrane region" description="Helical" evidence="1">
    <location>
        <begin position="12"/>
        <end position="37"/>
    </location>
</feature>
<dbReference type="EMBL" id="AP024233">
    <property type="protein sequence ID" value="BCO08605.1"/>
    <property type="molecule type" value="Genomic_DNA"/>
</dbReference>
<dbReference type="KEGG" id="ddu:GF1_09810"/>
<dbReference type="InterPro" id="IPR013099">
    <property type="entry name" value="K_chnl_dom"/>
</dbReference>
<organism evidence="3 4">
    <name type="scientific">Desulfolithobacter dissulfuricans</name>
    <dbReference type="NCBI Taxonomy" id="2795293"/>
    <lineage>
        <taxon>Bacteria</taxon>
        <taxon>Pseudomonadati</taxon>
        <taxon>Thermodesulfobacteriota</taxon>
        <taxon>Desulfobulbia</taxon>
        <taxon>Desulfobulbales</taxon>
        <taxon>Desulfobulbaceae</taxon>
        <taxon>Desulfolithobacter</taxon>
    </lineage>
</organism>
<dbReference type="Pfam" id="PF07885">
    <property type="entry name" value="Ion_trans_2"/>
    <property type="match status" value="1"/>
</dbReference>
<protein>
    <recommendedName>
        <fullName evidence="2">Potassium channel domain-containing protein</fullName>
    </recommendedName>
</protein>
<keyword evidence="1" id="KW-1133">Transmembrane helix</keyword>
<evidence type="ECO:0000313" key="3">
    <source>
        <dbReference type="EMBL" id="BCO08605.1"/>
    </source>
</evidence>
<keyword evidence="4" id="KW-1185">Reference proteome</keyword>